<evidence type="ECO:0000256" key="1">
    <source>
        <dbReference type="ARBA" id="ARBA00004370"/>
    </source>
</evidence>
<dbReference type="InterPro" id="IPR051809">
    <property type="entry name" value="Plant_receptor-like_S/T_kinase"/>
</dbReference>
<evidence type="ECO:0000256" key="6">
    <source>
        <dbReference type="ARBA" id="ARBA00023136"/>
    </source>
</evidence>
<keyword evidence="6" id="KW-0472">Membrane</keyword>
<reference evidence="9" key="1">
    <citation type="submission" date="2023-02" db="EMBL/GenBank/DDBJ databases">
        <title>Genome of toxic invasive species Heracleum sosnowskyi carries increased number of genes despite the absence of recent whole-genome duplications.</title>
        <authorList>
            <person name="Schelkunov M."/>
            <person name="Shtratnikova V."/>
            <person name="Makarenko M."/>
            <person name="Klepikova A."/>
            <person name="Omelchenko D."/>
            <person name="Novikova G."/>
            <person name="Obukhova E."/>
            <person name="Bogdanov V."/>
            <person name="Penin A."/>
            <person name="Logacheva M."/>
        </authorList>
    </citation>
    <scope>NUCLEOTIDE SEQUENCE</scope>
    <source>
        <strain evidence="9">Hsosn_3</strain>
        <tissue evidence="9">Leaf</tissue>
    </source>
</reference>
<evidence type="ECO:0000256" key="5">
    <source>
        <dbReference type="ARBA" id="ARBA00022989"/>
    </source>
</evidence>
<protein>
    <recommendedName>
        <fullName evidence="8">Protein kinase domain-containing protein</fullName>
    </recommendedName>
</protein>
<evidence type="ECO:0000256" key="7">
    <source>
        <dbReference type="SAM" id="MobiDB-lite"/>
    </source>
</evidence>
<feature type="compositionally biased region" description="Basic and acidic residues" evidence="7">
    <location>
        <begin position="169"/>
        <end position="182"/>
    </location>
</feature>
<dbReference type="SUPFAM" id="SSF52058">
    <property type="entry name" value="L domain-like"/>
    <property type="match status" value="1"/>
</dbReference>
<dbReference type="Gene3D" id="1.10.510.10">
    <property type="entry name" value="Transferase(Phosphotransferase) domain 1"/>
    <property type="match status" value="1"/>
</dbReference>
<dbReference type="GO" id="GO:0016020">
    <property type="term" value="C:membrane"/>
    <property type="evidence" value="ECO:0007669"/>
    <property type="project" value="UniProtKB-SubCell"/>
</dbReference>
<name>A0AAD8IH37_9APIA</name>
<dbReference type="GO" id="GO:0004672">
    <property type="term" value="F:protein kinase activity"/>
    <property type="evidence" value="ECO:0007669"/>
    <property type="project" value="InterPro"/>
</dbReference>
<dbReference type="InterPro" id="IPR000719">
    <property type="entry name" value="Prot_kinase_dom"/>
</dbReference>
<organism evidence="9 10">
    <name type="scientific">Heracleum sosnowskyi</name>
    <dbReference type="NCBI Taxonomy" id="360622"/>
    <lineage>
        <taxon>Eukaryota</taxon>
        <taxon>Viridiplantae</taxon>
        <taxon>Streptophyta</taxon>
        <taxon>Embryophyta</taxon>
        <taxon>Tracheophyta</taxon>
        <taxon>Spermatophyta</taxon>
        <taxon>Magnoliopsida</taxon>
        <taxon>eudicotyledons</taxon>
        <taxon>Gunneridae</taxon>
        <taxon>Pentapetalae</taxon>
        <taxon>asterids</taxon>
        <taxon>campanulids</taxon>
        <taxon>Apiales</taxon>
        <taxon>Apiaceae</taxon>
        <taxon>Apioideae</taxon>
        <taxon>apioid superclade</taxon>
        <taxon>Tordylieae</taxon>
        <taxon>Tordyliinae</taxon>
        <taxon>Heracleum</taxon>
    </lineage>
</organism>
<evidence type="ECO:0000313" key="9">
    <source>
        <dbReference type="EMBL" id="KAK1383815.1"/>
    </source>
</evidence>
<evidence type="ECO:0000256" key="3">
    <source>
        <dbReference type="ARBA" id="ARBA00022692"/>
    </source>
</evidence>
<keyword evidence="4" id="KW-0677">Repeat</keyword>
<dbReference type="PANTHER" id="PTHR27008">
    <property type="entry name" value="OS04G0122200 PROTEIN"/>
    <property type="match status" value="1"/>
</dbReference>
<dbReference type="Pfam" id="PF07714">
    <property type="entry name" value="PK_Tyr_Ser-Thr"/>
    <property type="match status" value="1"/>
</dbReference>
<gene>
    <name evidence="9" type="ORF">POM88_021550</name>
</gene>
<keyword evidence="5" id="KW-1133">Transmembrane helix</keyword>
<dbReference type="Proteomes" id="UP001237642">
    <property type="component" value="Unassembled WGS sequence"/>
</dbReference>
<evidence type="ECO:0000259" key="8">
    <source>
        <dbReference type="PROSITE" id="PS50011"/>
    </source>
</evidence>
<dbReference type="AlphaFoldDB" id="A0AAD8IH37"/>
<accession>A0AAD8IH37</accession>
<evidence type="ECO:0000313" key="10">
    <source>
        <dbReference type="Proteomes" id="UP001237642"/>
    </source>
</evidence>
<dbReference type="EMBL" id="JAUIZM010000005">
    <property type="protein sequence ID" value="KAK1383815.1"/>
    <property type="molecule type" value="Genomic_DNA"/>
</dbReference>
<dbReference type="Gene3D" id="3.80.10.10">
    <property type="entry name" value="Ribonuclease Inhibitor"/>
    <property type="match status" value="1"/>
</dbReference>
<evidence type="ECO:0000256" key="4">
    <source>
        <dbReference type="ARBA" id="ARBA00022737"/>
    </source>
</evidence>
<dbReference type="InterPro" id="IPR011009">
    <property type="entry name" value="Kinase-like_dom_sf"/>
</dbReference>
<dbReference type="SUPFAM" id="SSF56112">
    <property type="entry name" value="Protein kinase-like (PK-like)"/>
    <property type="match status" value="1"/>
</dbReference>
<reference evidence="9" key="2">
    <citation type="submission" date="2023-05" db="EMBL/GenBank/DDBJ databases">
        <authorList>
            <person name="Schelkunov M.I."/>
        </authorList>
    </citation>
    <scope>NUCLEOTIDE SEQUENCE</scope>
    <source>
        <strain evidence="9">Hsosn_3</strain>
        <tissue evidence="9">Leaf</tissue>
    </source>
</reference>
<keyword evidence="2" id="KW-0433">Leucine-rich repeat</keyword>
<keyword evidence="3" id="KW-0812">Transmembrane</keyword>
<feature type="region of interest" description="Disordered" evidence="7">
    <location>
        <begin position="163"/>
        <end position="182"/>
    </location>
</feature>
<dbReference type="PANTHER" id="PTHR27008:SF596">
    <property type="entry name" value="OS02G0215500 PROTEIN"/>
    <property type="match status" value="1"/>
</dbReference>
<feature type="domain" description="Protein kinase" evidence="8">
    <location>
        <begin position="1"/>
        <end position="182"/>
    </location>
</feature>
<dbReference type="PROSITE" id="PS50011">
    <property type="entry name" value="PROTEIN_KINASE_DOM"/>
    <property type="match status" value="1"/>
</dbReference>
<dbReference type="GO" id="GO:0005524">
    <property type="term" value="F:ATP binding"/>
    <property type="evidence" value="ECO:0007669"/>
    <property type="project" value="InterPro"/>
</dbReference>
<comment type="caution">
    <text evidence="9">The sequence shown here is derived from an EMBL/GenBank/DDBJ whole genome shotgun (WGS) entry which is preliminary data.</text>
</comment>
<comment type="subcellular location">
    <subcellularLocation>
        <location evidence="1">Membrane</location>
    </subcellularLocation>
</comment>
<keyword evidence="10" id="KW-1185">Reference proteome</keyword>
<sequence length="182" mass="19859">MQSNSFPGSIPALDDLRDILYLDFSRNNLSGHIPQNMVRLSSLLNLNLSFSSFEGAVPLKGVFKNASGIQVSGNLKLCGADLNQFSSLGIKGTIGYAAPEYGMGGEVTTQGDVYSYGILLLELFTGRRPTDNRFSDGLNLHNFVKAAVPDQVTVIVDQSALYSEEEENNTEKDDFGSKWTHE</sequence>
<dbReference type="InterPro" id="IPR001245">
    <property type="entry name" value="Ser-Thr/Tyr_kinase_cat_dom"/>
</dbReference>
<proteinExistence type="predicted"/>
<evidence type="ECO:0000256" key="2">
    <source>
        <dbReference type="ARBA" id="ARBA00022614"/>
    </source>
</evidence>
<dbReference type="InterPro" id="IPR032675">
    <property type="entry name" value="LRR_dom_sf"/>
</dbReference>